<dbReference type="AlphaFoldDB" id="A0A6A6X998"/>
<dbReference type="InterPro" id="IPR036397">
    <property type="entry name" value="RNaseH_sf"/>
</dbReference>
<evidence type="ECO:0000313" key="4">
    <source>
        <dbReference type="Proteomes" id="UP000799757"/>
    </source>
</evidence>
<dbReference type="InterPro" id="IPR012337">
    <property type="entry name" value="RNaseH-like_sf"/>
</dbReference>
<reference evidence="3" key="1">
    <citation type="journal article" date="2020" name="Stud. Mycol.">
        <title>101 Dothideomycetes genomes: a test case for predicting lifestyles and emergence of pathogens.</title>
        <authorList>
            <person name="Haridas S."/>
            <person name="Albert R."/>
            <person name="Binder M."/>
            <person name="Bloem J."/>
            <person name="Labutti K."/>
            <person name="Salamov A."/>
            <person name="Andreopoulos B."/>
            <person name="Baker S."/>
            <person name="Barry K."/>
            <person name="Bills G."/>
            <person name="Bluhm B."/>
            <person name="Cannon C."/>
            <person name="Castanera R."/>
            <person name="Culley D."/>
            <person name="Daum C."/>
            <person name="Ezra D."/>
            <person name="Gonzalez J."/>
            <person name="Henrissat B."/>
            <person name="Kuo A."/>
            <person name="Liang C."/>
            <person name="Lipzen A."/>
            <person name="Lutzoni F."/>
            <person name="Magnuson J."/>
            <person name="Mondo S."/>
            <person name="Nolan M."/>
            <person name="Ohm R."/>
            <person name="Pangilinan J."/>
            <person name="Park H.-J."/>
            <person name="Ramirez L."/>
            <person name="Alfaro M."/>
            <person name="Sun H."/>
            <person name="Tritt A."/>
            <person name="Yoshinaga Y."/>
            <person name="Zwiers L.-H."/>
            <person name="Turgeon B."/>
            <person name="Goodwin S."/>
            <person name="Spatafora J."/>
            <person name="Crous P."/>
            <person name="Grigoriev I."/>
        </authorList>
    </citation>
    <scope>NUCLEOTIDE SEQUENCE</scope>
    <source>
        <strain evidence="3">CBS 109.77</strain>
    </source>
</reference>
<dbReference type="Gene3D" id="3.30.420.10">
    <property type="entry name" value="Ribonuclease H-like superfamily/Ribonuclease H"/>
    <property type="match status" value="1"/>
</dbReference>
<dbReference type="SUPFAM" id="SSF53098">
    <property type="entry name" value="Ribonuclease H-like"/>
    <property type="match status" value="1"/>
</dbReference>
<dbReference type="PROSITE" id="PS50822">
    <property type="entry name" value="PIWI"/>
    <property type="match status" value="1"/>
</dbReference>
<evidence type="ECO:0000259" key="2">
    <source>
        <dbReference type="PROSITE" id="PS50822"/>
    </source>
</evidence>
<evidence type="ECO:0000256" key="1">
    <source>
        <dbReference type="SAM" id="MobiDB-lite"/>
    </source>
</evidence>
<name>A0A6A6X998_9PLEO</name>
<proteinExistence type="predicted"/>
<protein>
    <submittedName>
        <fullName evidence="3">Piwi-domain-containing protein</fullName>
    </submittedName>
</protein>
<dbReference type="Proteomes" id="UP000799757">
    <property type="component" value="Unassembled WGS sequence"/>
</dbReference>
<organism evidence="3 4">
    <name type="scientific">Melanomma pulvis-pyrius CBS 109.77</name>
    <dbReference type="NCBI Taxonomy" id="1314802"/>
    <lineage>
        <taxon>Eukaryota</taxon>
        <taxon>Fungi</taxon>
        <taxon>Dikarya</taxon>
        <taxon>Ascomycota</taxon>
        <taxon>Pezizomycotina</taxon>
        <taxon>Dothideomycetes</taxon>
        <taxon>Pleosporomycetidae</taxon>
        <taxon>Pleosporales</taxon>
        <taxon>Melanommataceae</taxon>
        <taxon>Melanomma</taxon>
    </lineage>
</organism>
<gene>
    <name evidence="3" type="ORF">K505DRAFT_386640</name>
</gene>
<feature type="region of interest" description="Disordered" evidence="1">
    <location>
        <begin position="144"/>
        <end position="175"/>
    </location>
</feature>
<accession>A0A6A6X998</accession>
<feature type="compositionally biased region" description="Basic residues" evidence="1">
    <location>
        <begin position="149"/>
        <end position="175"/>
    </location>
</feature>
<feature type="domain" description="Piwi" evidence="2">
    <location>
        <begin position="13"/>
        <end position="121"/>
    </location>
</feature>
<dbReference type="OrthoDB" id="10252740at2759"/>
<dbReference type="PANTHER" id="PTHR22891">
    <property type="entry name" value="EUKARYOTIC TRANSLATION INITIATION FACTOR 2C"/>
    <property type="match status" value="1"/>
</dbReference>
<keyword evidence="4" id="KW-1185">Reference proteome</keyword>
<dbReference type="Pfam" id="PF02171">
    <property type="entry name" value="Piwi"/>
    <property type="match status" value="1"/>
</dbReference>
<dbReference type="EMBL" id="MU001949">
    <property type="protein sequence ID" value="KAF2792928.1"/>
    <property type="molecule type" value="Genomic_DNA"/>
</dbReference>
<feature type="non-terminal residue" evidence="3">
    <location>
        <position position="1"/>
    </location>
</feature>
<sequence>QWLTQPSMSPHAKRHHVRFFPIDDKDMDKFQNCPAGTYVDNVVTSPYFTYFYLQSHAAIKGTAKPAPYFVFENGKDMSYKLTIPQTHELCYTFVRSTVGVSYAAPAYYADRLCERGRHYLRDYFIKTQQGKAWQEELDDIKRNTEQQAKRKRVSRWGRNKIHRKKKSDARRKRRQCKDWTMRYAKSEFYVHGKDKNPWHPNVSKTMFQM</sequence>
<dbReference type="GO" id="GO:0003676">
    <property type="term" value="F:nucleic acid binding"/>
    <property type="evidence" value="ECO:0007669"/>
    <property type="project" value="InterPro"/>
</dbReference>
<evidence type="ECO:0000313" key="3">
    <source>
        <dbReference type="EMBL" id="KAF2792928.1"/>
    </source>
</evidence>
<dbReference type="InterPro" id="IPR003165">
    <property type="entry name" value="Piwi"/>
</dbReference>